<dbReference type="GeneID" id="101846157"/>
<keyword evidence="12" id="KW-0808">Transferase</keyword>
<protein>
    <recommendedName>
        <fullName evidence="2">non-specific serine/threonine protein kinase</fullName>
        <ecNumber evidence="2">2.7.11.1</ecNumber>
    </recommendedName>
</protein>
<feature type="domain" description="Protein kinase" evidence="9">
    <location>
        <begin position="425"/>
        <end position="682"/>
    </location>
</feature>
<dbReference type="InterPro" id="IPR003533">
    <property type="entry name" value="Doublecortin_dom"/>
</dbReference>
<comment type="catalytic activity">
    <reaction evidence="6">
        <text>L-seryl-[protein] + ATP = O-phospho-L-seryl-[protein] + ADP + H(+)</text>
        <dbReference type="Rhea" id="RHEA:17989"/>
        <dbReference type="Rhea" id="RHEA-COMP:9863"/>
        <dbReference type="Rhea" id="RHEA-COMP:11604"/>
        <dbReference type="ChEBI" id="CHEBI:15378"/>
        <dbReference type="ChEBI" id="CHEBI:29999"/>
        <dbReference type="ChEBI" id="CHEBI:30616"/>
        <dbReference type="ChEBI" id="CHEBI:83421"/>
        <dbReference type="ChEBI" id="CHEBI:456216"/>
        <dbReference type="EC" id="2.7.11.1"/>
    </reaction>
</comment>
<evidence type="ECO:0000256" key="2">
    <source>
        <dbReference type="ARBA" id="ARBA00012513"/>
    </source>
</evidence>
<feature type="compositionally biased region" description="Polar residues" evidence="8">
    <location>
        <begin position="351"/>
        <end position="364"/>
    </location>
</feature>
<dbReference type="Proteomes" id="UP000694888">
    <property type="component" value="Unplaced"/>
</dbReference>
<dbReference type="Pfam" id="PF00069">
    <property type="entry name" value="Pkinase"/>
    <property type="match status" value="1"/>
</dbReference>
<evidence type="ECO:0000256" key="7">
    <source>
        <dbReference type="PROSITE-ProRule" id="PRU10141"/>
    </source>
</evidence>
<name>A0ABM0JZH6_APLCA</name>
<dbReference type="SMART" id="SM00220">
    <property type="entry name" value="S_TKc"/>
    <property type="match status" value="1"/>
</dbReference>
<feature type="compositionally biased region" description="Basic and acidic residues" evidence="8">
    <location>
        <begin position="21"/>
        <end position="31"/>
    </location>
</feature>
<evidence type="ECO:0000256" key="1">
    <source>
        <dbReference type="ARBA" id="ARBA00005354"/>
    </source>
</evidence>
<comment type="catalytic activity">
    <reaction evidence="5">
        <text>L-threonyl-[protein] + ATP = O-phospho-L-threonyl-[protein] + ADP + H(+)</text>
        <dbReference type="Rhea" id="RHEA:46608"/>
        <dbReference type="Rhea" id="RHEA-COMP:11060"/>
        <dbReference type="Rhea" id="RHEA-COMP:11605"/>
        <dbReference type="ChEBI" id="CHEBI:15378"/>
        <dbReference type="ChEBI" id="CHEBI:30013"/>
        <dbReference type="ChEBI" id="CHEBI:30616"/>
        <dbReference type="ChEBI" id="CHEBI:61977"/>
        <dbReference type="ChEBI" id="CHEBI:456216"/>
        <dbReference type="EC" id="2.7.11.1"/>
    </reaction>
</comment>
<sequence length="747" mass="83582">MVFGMGETTLAGVSKGGGQHHPGDKSDEHPKASRWSPGVSERSNSSKSSFSLAKMASEKRARRVRFYRNGDRFFKGMIYAVSTERFRSFENLLTSLTTSSLCDKRVMPQGVRHIFSADGANRITSLDQLQDGESYVCASNDVFRTLDYSKNEDPDWNRSLSARSQTRETPYYQPNQQLERQSSQSDQHRSSSSQSQHRPGSLAGSRPNSSRAKPSKSEMCPSNSKEYDKYQQSFVTPRLITVIKHGKRPRRAVRLLLNKKTAQSFDQVMVDITEAVKMDSGNVRKLYALSGRQVTCLADFFGEDAVFLACGKEKVSMEDLNLDQREVRQVNAYRPFTGKTRERVTLRRSRNTGSDTESRASSTKRSSDTSDGLARSSDHGSLAPGKENGTETEAKTELGNESEKDDEKNFDIHKILKPVALTNKYEIGALIGTGNFAVVLECKEKKTKRKFALKIINKDSCKGKEKMIDNEVRILRCVKHPNIIRLVEDYTNQHRIFYIMELVRGGDLFDAIASSTKYTEQDASGMLYNLASALDYLHGMHIVHRDVKPENLLIRQHDDGTKSLKLGDFGLATEVKGPLYTVCGTPTYVAPEVIAETGYGVKIDVWSAGVIAYILLCGFPPFSSSSDNQDELFDLILTASYDFPNPYWEGISAPAKNLVKRMLEIDPDKRLSAGQVLQHKWVSSDVIYEADLQKMVSTGLSTFFRRGPRSIPKNAGIQIIATTALDKVSRYFQGRGSPLDKLRGIED</sequence>
<evidence type="ECO:0000259" key="9">
    <source>
        <dbReference type="PROSITE" id="PS50011"/>
    </source>
</evidence>
<dbReference type="InterPro" id="IPR011009">
    <property type="entry name" value="Kinase-like_dom_sf"/>
</dbReference>
<feature type="region of interest" description="Disordered" evidence="8">
    <location>
        <begin position="1"/>
        <end position="52"/>
    </location>
</feature>
<dbReference type="Gene3D" id="3.10.20.230">
    <property type="entry name" value="Doublecortin domain"/>
    <property type="match status" value="2"/>
</dbReference>
<dbReference type="RefSeq" id="XP_005105192.2">
    <property type="nucleotide sequence ID" value="XM_005105135.3"/>
</dbReference>
<keyword evidence="12" id="KW-0418">Kinase</keyword>
<feature type="compositionally biased region" description="Low complexity" evidence="8">
    <location>
        <begin position="180"/>
        <end position="198"/>
    </location>
</feature>
<dbReference type="SMART" id="SM00537">
    <property type="entry name" value="DCX"/>
    <property type="match status" value="2"/>
</dbReference>
<evidence type="ECO:0000256" key="3">
    <source>
        <dbReference type="ARBA" id="ARBA00022741"/>
    </source>
</evidence>
<dbReference type="PROSITE" id="PS00108">
    <property type="entry name" value="PROTEIN_KINASE_ST"/>
    <property type="match status" value="1"/>
</dbReference>
<dbReference type="SUPFAM" id="SSF89837">
    <property type="entry name" value="Doublecortin (DC)"/>
    <property type="match status" value="2"/>
</dbReference>
<dbReference type="PROSITE" id="PS50309">
    <property type="entry name" value="DC"/>
    <property type="match status" value="2"/>
</dbReference>
<dbReference type="Gene3D" id="1.10.510.10">
    <property type="entry name" value="Transferase(Phosphotransferase) domain 1"/>
    <property type="match status" value="1"/>
</dbReference>
<evidence type="ECO:0000256" key="4">
    <source>
        <dbReference type="ARBA" id="ARBA00022840"/>
    </source>
</evidence>
<feature type="domain" description="Doublecortin" evidence="10">
    <location>
        <begin position="238"/>
        <end position="321"/>
    </location>
</feature>
<dbReference type="PROSITE" id="PS00107">
    <property type="entry name" value="PROTEIN_KINASE_ATP"/>
    <property type="match status" value="1"/>
</dbReference>
<keyword evidence="4 7" id="KW-0067">ATP-binding</keyword>
<keyword evidence="3 7" id="KW-0547">Nucleotide-binding</keyword>
<feature type="region of interest" description="Disordered" evidence="8">
    <location>
        <begin position="338"/>
        <end position="406"/>
    </location>
</feature>
<evidence type="ECO:0000259" key="10">
    <source>
        <dbReference type="PROSITE" id="PS50309"/>
    </source>
</evidence>
<feature type="compositionally biased region" description="Basic and acidic residues" evidence="8">
    <location>
        <begin position="388"/>
        <end position="406"/>
    </location>
</feature>
<evidence type="ECO:0000256" key="5">
    <source>
        <dbReference type="ARBA" id="ARBA00047899"/>
    </source>
</evidence>
<keyword evidence="11" id="KW-1185">Reference proteome</keyword>
<proteinExistence type="inferred from homology"/>
<feature type="binding site" evidence="7">
    <location>
        <position position="454"/>
    </location>
    <ligand>
        <name>ATP</name>
        <dbReference type="ChEBI" id="CHEBI:30616"/>
    </ligand>
</feature>
<dbReference type="InterPro" id="IPR008271">
    <property type="entry name" value="Ser/Thr_kinase_AS"/>
</dbReference>
<dbReference type="PANTHER" id="PTHR24347">
    <property type="entry name" value="SERINE/THREONINE-PROTEIN KINASE"/>
    <property type="match status" value="1"/>
</dbReference>
<dbReference type="EC" id="2.7.11.1" evidence="2"/>
<organism evidence="11 12">
    <name type="scientific">Aplysia californica</name>
    <name type="common">California sea hare</name>
    <dbReference type="NCBI Taxonomy" id="6500"/>
    <lineage>
        <taxon>Eukaryota</taxon>
        <taxon>Metazoa</taxon>
        <taxon>Spiralia</taxon>
        <taxon>Lophotrochozoa</taxon>
        <taxon>Mollusca</taxon>
        <taxon>Gastropoda</taxon>
        <taxon>Heterobranchia</taxon>
        <taxon>Euthyneura</taxon>
        <taxon>Tectipleura</taxon>
        <taxon>Aplysiida</taxon>
        <taxon>Aplysioidea</taxon>
        <taxon>Aplysiidae</taxon>
        <taxon>Aplysia</taxon>
    </lineage>
</organism>
<accession>A0ABM0JZH6</accession>
<reference evidence="12" key="1">
    <citation type="submission" date="2025-08" db="UniProtKB">
        <authorList>
            <consortium name="RefSeq"/>
        </authorList>
    </citation>
    <scope>IDENTIFICATION</scope>
</reference>
<dbReference type="InterPro" id="IPR017441">
    <property type="entry name" value="Protein_kinase_ATP_BS"/>
</dbReference>
<feature type="compositionally biased region" description="Low complexity" evidence="8">
    <location>
        <begin position="40"/>
        <end position="51"/>
    </location>
</feature>
<feature type="compositionally biased region" description="Polar residues" evidence="8">
    <location>
        <begin position="158"/>
        <end position="179"/>
    </location>
</feature>
<feature type="region of interest" description="Disordered" evidence="8">
    <location>
        <begin position="154"/>
        <end position="226"/>
    </location>
</feature>
<dbReference type="SUPFAM" id="SSF56112">
    <property type="entry name" value="Protein kinase-like (PK-like)"/>
    <property type="match status" value="1"/>
</dbReference>
<gene>
    <name evidence="12" type="primary">LOC101846157</name>
</gene>
<dbReference type="GO" id="GO:0016301">
    <property type="term" value="F:kinase activity"/>
    <property type="evidence" value="ECO:0007669"/>
    <property type="project" value="UniProtKB-KW"/>
</dbReference>
<feature type="domain" description="Doublecortin" evidence="10">
    <location>
        <begin position="62"/>
        <end position="149"/>
    </location>
</feature>
<evidence type="ECO:0000256" key="6">
    <source>
        <dbReference type="ARBA" id="ARBA00048679"/>
    </source>
</evidence>
<dbReference type="PROSITE" id="PS50011">
    <property type="entry name" value="PROTEIN_KINASE_DOM"/>
    <property type="match status" value="1"/>
</dbReference>
<dbReference type="InterPro" id="IPR036572">
    <property type="entry name" value="Doublecortin_dom_sf"/>
</dbReference>
<dbReference type="InterPro" id="IPR000719">
    <property type="entry name" value="Prot_kinase_dom"/>
</dbReference>
<dbReference type="CDD" id="cd14095">
    <property type="entry name" value="STKc_DCKL"/>
    <property type="match status" value="1"/>
</dbReference>
<dbReference type="Pfam" id="PF03607">
    <property type="entry name" value="DCX"/>
    <property type="match status" value="2"/>
</dbReference>
<comment type="similarity">
    <text evidence="1">Belongs to the protein kinase superfamily. CAMK Ser/Thr protein kinase family. CaMK subfamily.</text>
</comment>
<evidence type="ECO:0000256" key="8">
    <source>
        <dbReference type="SAM" id="MobiDB-lite"/>
    </source>
</evidence>
<evidence type="ECO:0000313" key="12">
    <source>
        <dbReference type="RefSeq" id="XP_005105192.2"/>
    </source>
</evidence>
<evidence type="ECO:0000313" key="11">
    <source>
        <dbReference type="Proteomes" id="UP000694888"/>
    </source>
</evidence>